<evidence type="ECO:0000259" key="7">
    <source>
        <dbReference type="Pfam" id="PF04542"/>
    </source>
</evidence>
<feature type="domain" description="RNA polymerase sigma-70 region 3" evidence="6">
    <location>
        <begin position="135"/>
        <end position="183"/>
    </location>
</feature>
<evidence type="ECO:0000259" key="6">
    <source>
        <dbReference type="Pfam" id="PF04539"/>
    </source>
</evidence>
<dbReference type="PANTHER" id="PTHR30603:SF47">
    <property type="entry name" value="RNA POLYMERASE SIGMA FACTOR SIGD, CHLOROPLASTIC"/>
    <property type="match status" value="1"/>
</dbReference>
<dbReference type="Pfam" id="PF04545">
    <property type="entry name" value="Sigma70_r4"/>
    <property type="match status" value="1"/>
</dbReference>
<dbReference type="GO" id="GO:0006352">
    <property type="term" value="P:DNA-templated transcription initiation"/>
    <property type="evidence" value="ECO:0007669"/>
    <property type="project" value="InterPro"/>
</dbReference>
<dbReference type="Gene3D" id="1.10.601.10">
    <property type="entry name" value="RNA Polymerase Primary Sigma Factor"/>
    <property type="match status" value="1"/>
</dbReference>
<dbReference type="STRING" id="570519.SAMN04488116_2387"/>
<dbReference type="Proteomes" id="UP000184532">
    <property type="component" value="Unassembled WGS sequence"/>
</dbReference>
<dbReference type="SUPFAM" id="SSF88659">
    <property type="entry name" value="Sigma3 and sigma4 domains of RNA polymerase sigma factors"/>
    <property type="match status" value="2"/>
</dbReference>
<dbReference type="Pfam" id="PF04539">
    <property type="entry name" value="Sigma70_r3"/>
    <property type="match status" value="1"/>
</dbReference>
<evidence type="ECO:0000256" key="2">
    <source>
        <dbReference type="ARBA" id="ARBA00023082"/>
    </source>
</evidence>
<keyword evidence="1" id="KW-0805">Transcription regulation</keyword>
<keyword evidence="3" id="KW-0238">DNA-binding</keyword>
<evidence type="ECO:0000259" key="8">
    <source>
        <dbReference type="Pfam" id="PF04545"/>
    </source>
</evidence>
<dbReference type="GO" id="GO:0016987">
    <property type="term" value="F:sigma factor activity"/>
    <property type="evidence" value="ECO:0007669"/>
    <property type="project" value="UniProtKB-KW"/>
</dbReference>
<evidence type="ECO:0000256" key="1">
    <source>
        <dbReference type="ARBA" id="ARBA00023015"/>
    </source>
</evidence>
<dbReference type="SUPFAM" id="SSF88946">
    <property type="entry name" value="Sigma2 domain of RNA polymerase sigma factors"/>
    <property type="match status" value="1"/>
</dbReference>
<dbReference type="InterPro" id="IPR007627">
    <property type="entry name" value="RNA_pol_sigma70_r2"/>
</dbReference>
<evidence type="ECO:0000256" key="3">
    <source>
        <dbReference type="ARBA" id="ARBA00023125"/>
    </source>
</evidence>
<evidence type="ECO:0000256" key="4">
    <source>
        <dbReference type="ARBA" id="ARBA00023163"/>
    </source>
</evidence>
<dbReference type="GO" id="GO:0003677">
    <property type="term" value="F:DNA binding"/>
    <property type="evidence" value="ECO:0007669"/>
    <property type="project" value="UniProtKB-KW"/>
</dbReference>
<dbReference type="InterPro" id="IPR000943">
    <property type="entry name" value="RNA_pol_sigma70"/>
</dbReference>
<dbReference type="InterPro" id="IPR013325">
    <property type="entry name" value="RNA_pol_sigma_r2"/>
</dbReference>
<name>A0A1M5MD91_9FLAO</name>
<dbReference type="Pfam" id="PF04542">
    <property type="entry name" value="Sigma70_r2"/>
    <property type="match status" value="1"/>
</dbReference>
<dbReference type="OrthoDB" id="9809557at2"/>
<dbReference type="InterPro" id="IPR009042">
    <property type="entry name" value="RNA_pol_sigma70_r1_2"/>
</dbReference>
<keyword evidence="4" id="KW-0804">Transcription</keyword>
<dbReference type="InterPro" id="IPR007630">
    <property type="entry name" value="RNA_pol_sigma70_r4"/>
</dbReference>
<protein>
    <submittedName>
        <fullName evidence="9">RNA polymerase, sigma 38 subunit, RpoS</fullName>
    </submittedName>
</protein>
<accession>A0A1M5MD91</accession>
<dbReference type="AlphaFoldDB" id="A0A1M5MD91"/>
<dbReference type="PRINTS" id="PR00046">
    <property type="entry name" value="SIGMA70FCT"/>
</dbReference>
<gene>
    <name evidence="9" type="ORF">SAMN04488116_2387</name>
</gene>
<dbReference type="Gene3D" id="1.10.10.10">
    <property type="entry name" value="Winged helix-like DNA-binding domain superfamily/Winged helix DNA-binding domain"/>
    <property type="match status" value="2"/>
</dbReference>
<dbReference type="EMBL" id="FQWL01000003">
    <property type="protein sequence ID" value="SHG75171.1"/>
    <property type="molecule type" value="Genomic_DNA"/>
</dbReference>
<feature type="domain" description="RNA polymerase sigma-70 region 4" evidence="8">
    <location>
        <begin position="224"/>
        <end position="276"/>
    </location>
</feature>
<organism evidence="9 10">
    <name type="scientific">Flagellimonas flava</name>
    <dbReference type="NCBI Taxonomy" id="570519"/>
    <lineage>
        <taxon>Bacteria</taxon>
        <taxon>Pseudomonadati</taxon>
        <taxon>Bacteroidota</taxon>
        <taxon>Flavobacteriia</taxon>
        <taxon>Flavobacteriales</taxon>
        <taxon>Flavobacteriaceae</taxon>
        <taxon>Flagellimonas</taxon>
    </lineage>
</organism>
<dbReference type="Pfam" id="PF00140">
    <property type="entry name" value="Sigma70_r1_2"/>
    <property type="match status" value="1"/>
</dbReference>
<keyword evidence="10" id="KW-1185">Reference proteome</keyword>
<dbReference type="InterPro" id="IPR007624">
    <property type="entry name" value="RNA_pol_sigma70_r3"/>
</dbReference>
<reference evidence="10" key="1">
    <citation type="submission" date="2016-11" db="EMBL/GenBank/DDBJ databases">
        <authorList>
            <person name="Varghese N."/>
            <person name="Submissions S."/>
        </authorList>
    </citation>
    <scope>NUCLEOTIDE SEQUENCE [LARGE SCALE GENOMIC DNA]</scope>
    <source>
        <strain evidence="10">DSM 22638</strain>
    </source>
</reference>
<dbReference type="PIRSF" id="PIRSF000770">
    <property type="entry name" value="RNA_pol_sigma-SigE/K"/>
    <property type="match status" value="1"/>
</dbReference>
<sequence length="288" mass="32816">MRPLSIAKQVTDRGGESLKRYLLEVSRIPMITEDEEVKLAIKIRSGDIEALEKLVTANLRFVISVAKQYQGRGLKLHDLINEGNLGMVKAATKFDETRGFKFISYAVWWVRQGILQAITENSRMVRLPLNKINVINRINEACSQFEQIHQRMPNSEEISELIDVGVEEIKICLKHAFWPISIDGSKNDMQGENALVNRLSAGLLESPETSLIENSLKKDVNDFLGILSIRESYIIRMYFGIGEESPLTMDEIAYNLELTKERVRQIKTTALSRLKKNANNNFLKDYLG</sequence>
<evidence type="ECO:0000259" key="5">
    <source>
        <dbReference type="Pfam" id="PF00140"/>
    </source>
</evidence>
<dbReference type="InterPro" id="IPR013324">
    <property type="entry name" value="RNA_pol_sigma_r3/r4-like"/>
</dbReference>
<proteinExistence type="predicted"/>
<feature type="domain" description="RNA polymerase sigma-70 region 2" evidence="7">
    <location>
        <begin position="54"/>
        <end position="123"/>
    </location>
</feature>
<dbReference type="RefSeq" id="WP_073179804.1">
    <property type="nucleotide sequence ID" value="NZ_FQWL01000003.1"/>
</dbReference>
<dbReference type="InterPro" id="IPR014284">
    <property type="entry name" value="RNA_pol_sigma-70_dom"/>
</dbReference>
<dbReference type="InterPro" id="IPR050239">
    <property type="entry name" value="Sigma-70_RNA_pol_init_factors"/>
</dbReference>
<evidence type="ECO:0000313" key="10">
    <source>
        <dbReference type="Proteomes" id="UP000184532"/>
    </source>
</evidence>
<dbReference type="NCBIfam" id="TIGR02937">
    <property type="entry name" value="sigma70-ECF"/>
    <property type="match status" value="1"/>
</dbReference>
<dbReference type="PANTHER" id="PTHR30603">
    <property type="entry name" value="RNA POLYMERASE SIGMA FACTOR RPO"/>
    <property type="match status" value="1"/>
</dbReference>
<keyword evidence="2" id="KW-0731">Sigma factor</keyword>
<dbReference type="InterPro" id="IPR036388">
    <property type="entry name" value="WH-like_DNA-bd_sf"/>
</dbReference>
<evidence type="ECO:0000313" key="9">
    <source>
        <dbReference type="EMBL" id="SHG75171.1"/>
    </source>
</evidence>
<feature type="domain" description="RNA polymerase sigma-70 region 1.2" evidence="5">
    <location>
        <begin position="17"/>
        <end position="47"/>
    </location>
</feature>